<dbReference type="OrthoDB" id="6626714at2759"/>
<gene>
    <name evidence="1" type="ORF">AVEN_62835_1</name>
</gene>
<proteinExistence type="predicted"/>
<dbReference type="EMBL" id="BGPR01006525">
    <property type="protein sequence ID" value="GBN19797.1"/>
    <property type="molecule type" value="Genomic_DNA"/>
</dbReference>
<dbReference type="AlphaFoldDB" id="A0A4Y2M286"/>
<sequence length="101" mass="11060">MTSEPSVKSVVLSKCTIHRERQRLQRETAEQLKTHFVASKSVVHWDGKLLSDLSAKSTEKIDRHHLVVLVSSLQDGSTKLLGIPKLLSGSGKAAADAIMEL</sequence>
<evidence type="ECO:0000313" key="2">
    <source>
        <dbReference type="Proteomes" id="UP000499080"/>
    </source>
</evidence>
<dbReference type="Proteomes" id="UP000499080">
    <property type="component" value="Unassembled WGS sequence"/>
</dbReference>
<comment type="caution">
    <text evidence="1">The sequence shown here is derived from an EMBL/GenBank/DDBJ whole genome shotgun (WGS) entry which is preliminary data.</text>
</comment>
<protein>
    <submittedName>
        <fullName evidence="1">Uncharacterized protein</fullName>
    </submittedName>
</protein>
<organism evidence="1 2">
    <name type="scientific">Araneus ventricosus</name>
    <name type="common">Orbweaver spider</name>
    <name type="synonym">Epeira ventricosa</name>
    <dbReference type="NCBI Taxonomy" id="182803"/>
    <lineage>
        <taxon>Eukaryota</taxon>
        <taxon>Metazoa</taxon>
        <taxon>Ecdysozoa</taxon>
        <taxon>Arthropoda</taxon>
        <taxon>Chelicerata</taxon>
        <taxon>Arachnida</taxon>
        <taxon>Araneae</taxon>
        <taxon>Araneomorphae</taxon>
        <taxon>Entelegynae</taxon>
        <taxon>Araneoidea</taxon>
        <taxon>Araneidae</taxon>
        <taxon>Araneus</taxon>
    </lineage>
</organism>
<reference evidence="1 2" key="1">
    <citation type="journal article" date="2019" name="Sci. Rep.">
        <title>Orb-weaving spider Araneus ventricosus genome elucidates the spidroin gene catalogue.</title>
        <authorList>
            <person name="Kono N."/>
            <person name="Nakamura H."/>
            <person name="Ohtoshi R."/>
            <person name="Moran D.A.P."/>
            <person name="Shinohara A."/>
            <person name="Yoshida Y."/>
            <person name="Fujiwara M."/>
            <person name="Mori M."/>
            <person name="Tomita M."/>
            <person name="Arakawa K."/>
        </authorList>
    </citation>
    <scope>NUCLEOTIDE SEQUENCE [LARGE SCALE GENOMIC DNA]</scope>
</reference>
<name>A0A4Y2M286_ARAVE</name>
<evidence type="ECO:0000313" key="1">
    <source>
        <dbReference type="EMBL" id="GBN19797.1"/>
    </source>
</evidence>
<accession>A0A4Y2M286</accession>
<keyword evidence="2" id="KW-1185">Reference proteome</keyword>